<comment type="caution">
    <text evidence="1">The sequence shown here is derived from an EMBL/GenBank/DDBJ whole genome shotgun (WGS) entry which is preliminary data.</text>
</comment>
<proteinExistence type="predicted"/>
<evidence type="ECO:0000313" key="1">
    <source>
        <dbReference type="EMBL" id="KAJ1201865.1"/>
    </source>
</evidence>
<dbReference type="EMBL" id="JANPWB010000003">
    <property type="protein sequence ID" value="KAJ1201865.1"/>
    <property type="molecule type" value="Genomic_DNA"/>
</dbReference>
<evidence type="ECO:0000313" key="2">
    <source>
        <dbReference type="Proteomes" id="UP001066276"/>
    </source>
</evidence>
<accession>A0AAV7VMN0</accession>
<name>A0AAV7VMN0_PLEWA</name>
<gene>
    <name evidence="1" type="ORF">NDU88_005669</name>
</gene>
<sequence length="128" mass="13725">MERLVGSLRGLLGGEPRPFSPTHPRGDWGRVQSAMALGGALGVEAEILEVRGVWRPAPDLGEWWMSVLGPWTAAALRVESAPPGGVRCFVLSTDPEIPLEIGGRCWRPCSELFCDHTDGGRPATVALP</sequence>
<protein>
    <submittedName>
        <fullName evidence="1">Uncharacterized protein</fullName>
    </submittedName>
</protein>
<keyword evidence="2" id="KW-1185">Reference proteome</keyword>
<organism evidence="1 2">
    <name type="scientific">Pleurodeles waltl</name>
    <name type="common">Iberian ribbed newt</name>
    <dbReference type="NCBI Taxonomy" id="8319"/>
    <lineage>
        <taxon>Eukaryota</taxon>
        <taxon>Metazoa</taxon>
        <taxon>Chordata</taxon>
        <taxon>Craniata</taxon>
        <taxon>Vertebrata</taxon>
        <taxon>Euteleostomi</taxon>
        <taxon>Amphibia</taxon>
        <taxon>Batrachia</taxon>
        <taxon>Caudata</taxon>
        <taxon>Salamandroidea</taxon>
        <taxon>Salamandridae</taxon>
        <taxon>Pleurodelinae</taxon>
        <taxon>Pleurodeles</taxon>
    </lineage>
</organism>
<reference evidence="1" key="1">
    <citation type="journal article" date="2022" name="bioRxiv">
        <title>Sequencing and chromosome-scale assembly of the giantPleurodeles waltlgenome.</title>
        <authorList>
            <person name="Brown T."/>
            <person name="Elewa A."/>
            <person name="Iarovenko S."/>
            <person name="Subramanian E."/>
            <person name="Araus A.J."/>
            <person name="Petzold A."/>
            <person name="Susuki M."/>
            <person name="Suzuki K.-i.T."/>
            <person name="Hayashi T."/>
            <person name="Toyoda A."/>
            <person name="Oliveira C."/>
            <person name="Osipova E."/>
            <person name="Leigh N.D."/>
            <person name="Simon A."/>
            <person name="Yun M.H."/>
        </authorList>
    </citation>
    <scope>NUCLEOTIDE SEQUENCE</scope>
    <source>
        <strain evidence="1">20211129_DDA</strain>
        <tissue evidence="1">Liver</tissue>
    </source>
</reference>
<dbReference type="AlphaFoldDB" id="A0AAV7VMN0"/>
<dbReference type="Proteomes" id="UP001066276">
    <property type="component" value="Chromosome 2_1"/>
</dbReference>